<evidence type="ECO:0000256" key="3">
    <source>
        <dbReference type="ARBA" id="ARBA00022723"/>
    </source>
</evidence>
<accession>A0A1F7Z4L2</accession>
<protein>
    <recommendedName>
        <fullName evidence="8">HAD family hydrolase</fullName>
    </recommendedName>
</protein>
<dbReference type="STRING" id="1802505.A3D01_06015"/>
<dbReference type="NCBIfam" id="TIGR01509">
    <property type="entry name" value="HAD-SF-IA-v3"/>
    <property type="match status" value="1"/>
</dbReference>
<keyword evidence="3" id="KW-0479">Metal-binding</keyword>
<organism evidence="6 7">
    <name type="scientific">Candidatus Woesebacteria bacterium RIFCSPHIGHO2_02_FULL_39_13</name>
    <dbReference type="NCBI Taxonomy" id="1802505"/>
    <lineage>
        <taxon>Bacteria</taxon>
        <taxon>Candidatus Woeseibacteriota</taxon>
    </lineage>
</organism>
<dbReference type="GO" id="GO:0003824">
    <property type="term" value="F:catalytic activity"/>
    <property type="evidence" value="ECO:0007669"/>
    <property type="project" value="UniProtKB-ARBA"/>
</dbReference>
<dbReference type="EMBL" id="MGGR01000015">
    <property type="protein sequence ID" value="OGM33675.1"/>
    <property type="molecule type" value="Genomic_DNA"/>
</dbReference>
<dbReference type="PANTHER" id="PTHR46193">
    <property type="entry name" value="6-PHOSPHOGLUCONATE PHOSPHATASE"/>
    <property type="match status" value="1"/>
</dbReference>
<dbReference type="Pfam" id="PF13419">
    <property type="entry name" value="HAD_2"/>
    <property type="match status" value="1"/>
</dbReference>
<dbReference type="Proteomes" id="UP000177169">
    <property type="component" value="Unassembled WGS sequence"/>
</dbReference>
<keyword evidence="4" id="KW-0460">Magnesium</keyword>
<evidence type="ECO:0000256" key="1">
    <source>
        <dbReference type="ARBA" id="ARBA00001946"/>
    </source>
</evidence>
<comment type="cofactor">
    <cofactor evidence="1">
        <name>Mg(2+)</name>
        <dbReference type="ChEBI" id="CHEBI:18420"/>
    </cofactor>
</comment>
<dbReference type="SUPFAM" id="SSF56784">
    <property type="entry name" value="HAD-like"/>
    <property type="match status" value="1"/>
</dbReference>
<dbReference type="InterPro" id="IPR041492">
    <property type="entry name" value="HAD_2"/>
</dbReference>
<dbReference type="Gene3D" id="3.40.50.1000">
    <property type="entry name" value="HAD superfamily/HAD-like"/>
    <property type="match status" value="1"/>
</dbReference>
<gene>
    <name evidence="6" type="ORF">A3D01_06015</name>
</gene>
<dbReference type="GO" id="GO:0046872">
    <property type="term" value="F:metal ion binding"/>
    <property type="evidence" value="ECO:0007669"/>
    <property type="project" value="UniProtKB-KW"/>
</dbReference>
<name>A0A1F7Z4L2_9BACT</name>
<proteinExistence type="inferred from homology"/>
<comment type="caution">
    <text evidence="6">The sequence shown here is derived from an EMBL/GenBank/DDBJ whole genome shotgun (WGS) entry which is preliminary data.</text>
</comment>
<keyword evidence="5" id="KW-0119">Carbohydrate metabolism</keyword>
<dbReference type="InterPro" id="IPR006439">
    <property type="entry name" value="HAD-SF_hydro_IA"/>
</dbReference>
<evidence type="ECO:0000313" key="7">
    <source>
        <dbReference type="Proteomes" id="UP000177169"/>
    </source>
</evidence>
<dbReference type="InterPro" id="IPR036412">
    <property type="entry name" value="HAD-like_sf"/>
</dbReference>
<dbReference type="SFLD" id="SFLDS00003">
    <property type="entry name" value="Haloacid_Dehalogenase"/>
    <property type="match status" value="1"/>
</dbReference>
<dbReference type="InterPro" id="IPR051600">
    <property type="entry name" value="Beta-PGM-like"/>
</dbReference>
<dbReference type="PANTHER" id="PTHR46193:SF18">
    <property type="entry name" value="HEXITOL PHOSPHATASE B"/>
    <property type="match status" value="1"/>
</dbReference>
<evidence type="ECO:0000256" key="4">
    <source>
        <dbReference type="ARBA" id="ARBA00022842"/>
    </source>
</evidence>
<dbReference type="AlphaFoldDB" id="A0A1F7Z4L2"/>
<comment type="similarity">
    <text evidence="2">Belongs to the HAD-like hydrolase superfamily. CbbY/CbbZ/Gph/YieH family.</text>
</comment>
<evidence type="ECO:0000256" key="5">
    <source>
        <dbReference type="ARBA" id="ARBA00023277"/>
    </source>
</evidence>
<evidence type="ECO:0000313" key="6">
    <source>
        <dbReference type="EMBL" id="OGM33675.1"/>
    </source>
</evidence>
<dbReference type="Gene3D" id="1.10.150.240">
    <property type="entry name" value="Putative phosphatase, domain 2"/>
    <property type="match status" value="1"/>
</dbReference>
<evidence type="ECO:0008006" key="8">
    <source>
        <dbReference type="Google" id="ProtNLM"/>
    </source>
</evidence>
<sequence length="222" mass="25003">MIKGVIFDFNGVIVEDYPLQKEAWNTISKKLRKTEITDNEMLNKIRGVRTADTVRRMSGNKLSDEEVQNISNEKDKIIQKLLKTSPLFRLNVGLEGFFNELKEKNILITIATSQSFNNLTLSFKRLKLGNWFEIEKVIYNDGTYPGKPAPDAYILAAEKIAIKPSECLVFEDAVNGIKSAFSAGVKTIVAVGNDERLKVLLKQSGVVKGIHNFTEININTFF</sequence>
<reference evidence="6 7" key="1">
    <citation type="journal article" date="2016" name="Nat. Commun.">
        <title>Thousands of microbial genomes shed light on interconnected biogeochemical processes in an aquifer system.</title>
        <authorList>
            <person name="Anantharaman K."/>
            <person name="Brown C.T."/>
            <person name="Hug L.A."/>
            <person name="Sharon I."/>
            <person name="Castelle C.J."/>
            <person name="Probst A.J."/>
            <person name="Thomas B.C."/>
            <person name="Singh A."/>
            <person name="Wilkins M.J."/>
            <person name="Karaoz U."/>
            <person name="Brodie E.L."/>
            <person name="Williams K.H."/>
            <person name="Hubbard S.S."/>
            <person name="Banfield J.F."/>
        </authorList>
    </citation>
    <scope>NUCLEOTIDE SEQUENCE [LARGE SCALE GENOMIC DNA]</scope>
</reference>
<dbReference type="InterPro" id="IPR023214">
    <property type="entry name" value="HAD_sf"/>
</dbReference>
<dbReference type="SFLD" id="SFLDG01129">
    <property type="entry name" value="C1.5:_HAD__Beta-PGM__Phosphata"/>
    <property type="match status" value="1"/>
</dbReference>
<dbReference type="InterPro" id="IPR023198">
    <property type="entry name" value="PGP-like_dom2"/>
</dbReference>
<dbReference type="PRINTS" id="PR00413">
    <property type="entry name" value="HADHALOGNASE"/>
</dbReference>
<evidence type="ECO:0000256" key="2">
    <source>
        <dbReference type="ARBA" id="ARBA00006171"/>
    </source>
</evidence>